<organism evidence="1">
    <name type="scientific">Diabrotica virgifera virgifera</name>
    <name type="common">western corn rootworm</name>
    <dbReference type="NCBI Taxonomy" id="50390"/>
    <lineage>
        <taxon>Eukaryota</taxon>
        <taxon>Metazoa</taxon>
        <taxon>Ecdysozoa</taxon>
        <taxon>Arthropoda</taxon>
        <taxon>Hexapoda</taxon>
        <taxon>Insecta</taxon>
        <taxon>Pterygota</taxon>
        <taxon>Neoptera</taxon>
        <taxon>Endopterygota</taxon>
        <taxon>Coleoptera</taxon>
        <taxon>Polyphaga</taxon>
        <taxon>Cucujiformia</taxon>
        <taxon>Chrysomeloidea</taxon>
        <taxon>Chrysomelidae</taxon>
        <taxon>Galerucinae</taxon>
        <taxon>Diabroticina</taxon>
        <taxon>Diabroticites</taxon>
        <taxon>Diabrotica</taxon>
    </lineage>
</organism>
<name>A0A6P7GWB2_DIAVI</name>
<dbReference type="AlphaFoldDB" id="A0A6P7GWB2"/>
<reference evidence="1" key="1">
    <citation type="submission" date="2025-08" db="UniProtKB">
        <authorList>
            <consortium name="RefSeq"/>
        </authorList>
    </citation>
    <scope>IDENTIFICATION</scope>
    <source>
        <tissue evidence="1">Whole insect</tissue>
    </source>
</reference>
<accession>A0A6P7GWB2</accession>
<dbReference type="InParanoid" id="A0A6P7GWB2"/>
<gene>
    <name evidence="1" type="primary">LOC114341513</name>
</gene>
<protein>
    <submittedName>
        <fullName evidence="1">Uncharacterized protein LOC114341513</fullName>
    </submittedName>
</protein>
<sequence length="100" mass="11296">MDLAKLNASTSIAERKPAIKLNSLPVNEPQKILSAKIVQSKFGQAVLLELTESVKFLPDRVTEDYKPFLQYFAEQNYSIVYEGAFETRSHSTNGFKIVEN</sequence>
<evidence type="ECO:0000313" key="1">
    <source>
        <dbReference type="RefSeq" id="XP_028148115.1"/>
    </source>
</evidence>
<dbReference type="RefSeq" id="XP_028148115.1">
    <property type="nucleotide sequence ID" value="XM_028292314.1"/>
</dbReference>
<proteinExistence type="predicted"/>